<keyword evidence="2" id="KW-1185">Reference proteome</keyword>
<organism evidence="1 2">
    <name type="scientific">Paramecium sonneborni</name>
    <dbReference type="NCBI Taxonomy" id="65129"/>
    <lineage>
        <taxon>Eukaryota</taxon>
        <taxon>Sar</taxon>
        <taxon>Alveolata</taxon>
        <taxon>Ciliophora</taxon>
        <taxon>Intramacronucleata</taxon>
        <taxon>Oligohymenophorea</taxon>
        <taxon>Peniculida</taxon>
        <taxon>Parameciidae</taxon>
        <taxon>Paramecium</taxon>
    </lineage>
</organism>
<dbReference type="Proteomes" id="UP000692954">
    <property type="component" value="Unassembled WGS sequence"/>
</dbReference>
<dbReference type="OrthoDB" id="338650at2759"/>
<protein>
    <submittedName>
        <fullName evidence="1">Uncharacterized protein</fullName>
    </submittedName>
</protein>
<accession>A0A8S1K7J2</accession>
<dbReference type="EMBL" id="CAJJDN010000005">
    <property type="protein sequence ID" value="CAD8051258.1"/>
    <property type="molecule type" value="Genomic_DNA"/>
</dbReference>
<name>A0A8S1K7J2_9CILI</name>
<sequence>MIWKQNYQKEGISNDLFYCSKIGCYFDIKNGMVKDALKQIISKKFRIKREIELMFFRIELKNIIQY</sequence>
<gene>
    <name evidence="1" type="ORF">PSON_ATCC_30995.1.T0050484</name>
</gene>
<evidence type="ECO:0000313" key="1">
    <source>
        <dbReference type="EMBL" id="CAD8051258.1"/>
    </source>
</evidence>
<evidence type="ECO:0000313" key="2">
    <source>
        <dbReference type="Proteomes" id="UP000692954"/>
    </source>
</evidence>
<proteinExistence type="predicted"/>
<reference evidence="1" key="1">
    <citation type="submission" date="2021-01" db="EMBL/GenBank/DDBJ databases">
        <authorList>
            <consortium name="Genoscope - CEA"/>
            <person name="William W."/>
        </authorList>
    </citation>
    <scope>NUCLEOTIDE SEQUENCE</scope>
</reference>
<comment type="caution">
    <text evidence="1">The sequence shown here is derived from an EMBL/GenBank/DDBJ whole genome shotgun (WGS) entry which is preliminary data.</text>
</comment>
<dbReference type="AlphaFoldDB" id="A0A8S1K7J2"/>